<keyword evidence="1" id="KW-0472">Membrane</keyword>
<name>A0A9P5X4P6_9AGAR</name>
<dbReference type="EMBL" id="MU151378">
    <property type="protein sequence ID" value="KAF9444407.1"/>
    <property type="molecule type" value="Genomic_DNA"/>
</dbReference>
<gene>
    <name evidence="2" type="ORF">P691DRAFT_786720</name>
</gene>
<protein>
    <submittedName>
        <fullName evidence="2">Uncharacterized protein</fullName>
    </submittedName>
</protein>
<proteinExistence type="predicted"/>
<accession>A0A9P5X4P6</accession>
<dbReference type="Proteomes" id="UP000807342">
    <property type="component" value="Unassembled WGS sequence"/>
</dbReference>
<keyword evidence="1" id="KW-0812">Transmembrane</keyword>
<evidence type="ECO:0000313" key="3">
    <source>
        <dbReference type="Proteomes" id="UP000807342"/>
    </source>
</evidence>
<sequence length="251" mass="27966">MWRGQGLHGNVVVTPMGEHTRQGGEEHPQHGAENKVEVVEHPQNGGAHTAVFFVVLWVSHNESIMFCTPSATDNKGIYHVGELCLLIISICIDINGIRLLVFFHKGQKLEFTNQLAVDEFLGFWWWDEPIERNCLVAAKRFISETNGHATGDDGVGDDSEGAGPGVGWFTYLECSLQAMSVFSTTFHTKIPIGKVVVRSQEGMPLSILTIFRTYIFRTQVVLLTIVLILCACGISLVIFFINIFYSRLLII</sequence>
<evidence type="ECO:0000256" key="1">
    <source>
        <dbReference type="SAM" id="Phobius"/>
    </source>
</evidence>
<keyword evidence="1" id="KW-1133">Transmembrane helix</keyword>
<evidence type="ECO:0000313" key="2">
    <source>
        <dbReference type="EMBL" id="KAF9444407.1"/>
    </source>
</evidence>
<keyword evidence="3" id="KW-1185">Reference proteome</keyword>
<feature type="transmembrane region" description="Helical" evidence="1">
    <location>
        <begin position="220"/>
        <end position="245"/>
    </location>
</feature>
<dbReference type="AlphaFoldDB" id="A0A9P5X4P6"/>
<organism evidence="2 3">
    <name type="scientific">Macrolepiota fuliginosa MF-IS2</name>
    <dbReference type="NCBI Taxonomy" id="1400762"/>
    <lineage>
        <taxon>Eukaryota</taxon>
        <taxon>Fungi</taxon>
        <taxon>Dikarya</taxon>
        <taxon>Basidiomycota</taxon>
        <taxon>Agaricomycotina</taxon>
        <taxon>Agaricomycetes</taxon>
        <taxon>Agaricomycetidae</taxon>
        <taxon>Agaricales</taxon>
        <taxon>Agaricineae</taxon>
        <taxon>Agaricaceae</taxon>
        <taxon>Macrolepiota</taxon>
    </lineage>
</organism>
<comment type="caution">
    <text evidence="2">The sequence shown here is derived from an EMBL/GenBank/DDBJ whole genome shotgun (WGS) entry which is preliminary data.</text>
</comment>
<reference evidence="2" key="1">
    <citation type="submission" date="2020-11" db="EMBL/GenBank/DDBJ databases">
        <authorList>
            <consortium name="DOE Joint Genome Institute"/>
            <person name="Ahrendt S."/>
            <person name="Riley R."/>
            <person name="Andreopoulos W."/>
            <person name="Labutti K."/>
            <person name="Pangilinan J."/>
            <person name="Ruiz-Duenas F.J."/>
            <person name="Barrasa J.M."/>
            <person name="Sanchez-Garcia M."/>
            <person name="Camarero S."/>
            <person name="Miyauchi S."/>
            <person name="Serrano A."/>
            <person name="Linde D."/>
            <person name="Babiker R."/>
            <person name="Drula E."/>
            <person name="Ayuso-Fernandez I."/>
            <person name="Pacheco R."/>
            <person name="Padilla G."/>
            <person name="Ferreira P."/>
            <person name="Barriuso J."/>
            <person name="Kellner H."/>
            <person name="Castanera R."/>
            <person name="Alfaro M."/>
            <person name="Ramirez L."/>
            <person name="Pisabarro A.G."/>
            <person name="Kuo A."/>
            <person name="Tritt A."/>
            <person name="Lipzen A."/>
            <person name="He G."/>
            <person name="Yan M."/>
            <person name="Ng V."/>
            <person name="Cullen D."/>
            <person name="Martin F."/>
            <person name="Rosso M.-N."/>
            <person name="Henrissat B."/>
            <person name="Hibbett D."/>
            <person name="Martinez A.T."/>
            <person name="Grigoriev I.V."/>
        </authorList>
    </citation>
    <scope>NUCLEOTIDE SEQUENCE</scope>
    <source>
        <strain evidence="2">MF-IS2</strain>
    </source>
</reference>